<sequence length="200" mass="22045">MFLSTGEVTLESHLASIGKRVKAGQQVRVIDLSADAGAQMGVFNQSHGMNAADLADHLKQQSCQHYGSLALDWLRYLTKHSAQVRPVFQNVRQRFLTSLSPEADGQVRRVAEKFALLASAGLLAIQAKVLDWPAQSVEAACLSQLNQWILARGGVAANEDQWRPTTDLLIESAANLLWWRVKCENQATYCPPICSPQNAY</sequence>
<evidence type="ECO:0000313" key="1">
    <source>
        <dbReference type="EMBL" id="GAA4930789.1"/>
    </source>
</evidence>
<protein>
    <submittedName>
        <fullName evidence="1">Uncharacterized protein</fullName>
    </submittedName>
</protein>
<keyword evidence="2" id="KW-1185">Reference proteome</keyword>
<evidence type="ECO:0000313" key="2">
    <source>
        <dbReference type="Proteomes" id="UP001409585"/>
    </source>
</evidence>
<comment type="caution">
    <text evidence="1">The sequence shown here is derived from an EMBL/GenBank/DDBJ whole genome shotgun (WGS) entry which is preliminary data.</text>
</comment>
<proteinExistence type="predicted"/>
<name>A0AAV3TWX2_9ALTE</name>
<organism evidence="1 2">
    <name type="scientific">Halioxenophilus aromaticivorans</name>
    <dbReference type="NCBI Taxonomy" id="1306992"/>
    <lineage>
        <taxon>Bacteria</taxon>
        <taxon>Pseudomonadati</taxon>
        <taxon>Pseudomonadota</taxon>
        <taxon>Gammaproteobacteria</taxon>
        <taxon>Alteromonadales</taxon>
        <taxon>Alteromonadaceae</taxon>
        <taxon>Halioxenophilus</taxon>
    </lineage>
</organism>
<dbReference type="Proteomes" id="UP001409585">
    <property type="component" value="Unassembled WGS sequence"/>
</dbReference>
<dbReference type="EMBL" id="BAABLX010000003">
    <property type="protein sequence ID" value="GAA4930789.1"/>
    <property type="molecule type" value="Genomic_DNA"/>
</dbReference>
<reference evidence="2" key="1">
    <citation type="journal article" date="2019" name="Int. J. Syst. Evol. Microbiol.">
        <title>The Global Catalogue of Microorganisms (GCM) 10K type strain sequencing project: providing services to taxonomists for standard genome sequencing and annotation.</title>
        <authorList>
            <consortium name="The Broad Institute Genomics Platform"/>
            <consortium name="The Broad Institute Genome Sequencing Center for Infectious Disease"/>
            <person name="Wu L."/>
            <person name="Ma J."/>
        </authorList>
    </citation>
    <scope>NUCLEOTIDE SEQUENCE [LARGE SCALE GENOMIC DNA]</scope>
    <source>
        <strain evidence="2">JCM 19134</strain>
    </source>
</reference>
<dbReference type="AlphaFoldDB" id="A0AAV3TWX2"/>
<accession>A0AAV3TWX2</accession>
<gene>
    <name evidence="1" type="ORF">GCM10025791_03510</name>
</gene>